<dbReference type="InterPro" id="IPR036250">
    <property type="entry name" value="AcylCo_DH-like_C"/>
</dbReference>
<feature type="domain" description="Acetyl-CoA dehydrogenase-like C-terminal" evidence="8">
    <location>
        <begin position="465"/>
        <end position="575"/>
    </location>
</feature>
<dbReference type="RefSeq" id="WP_043747751.1">
    <property type="nucleotide sequence ID" value="NZ_AQQX01000003.1"/>
</dbReference>
<dbReference type="GO" id="GO:0050660">
    <property type="term" value="F:flavin adenine dinucleotide binding"/>
    <property type="evidence" value="ECO:0007669"/>
    <property type="project" value="InterPro"/>
</dbReference>
<keyword evidence="10" id="KW-1185">Reference proteome</keyword>
<evidence type="ECO:0000256" key="2">
    <source>
        <dbReference type="ARBA" id="ARBA00009347"/>
    </source>
</evidence>
<dbReference type="PANTHER" id="PTHR42803:SF3">
    <property type="entry name" value="ACYL-COA DEHYDROGENASE-RELATED"/>
    <property type="match status" value="1"/>
</dbReference>
<dbReference type="eggNOG" id="COG1960">
    <property type="taxonomic scope" value="Bacteria"/>
</dbReference>
<dbReference type="InterPro" id="IPR009100">
    <property type="entry name" value="AcylCoA_DH/oxidase_NM_dom_sf"/>
</dbReference>
<dbReference type="Pfam" id="PF02770">
    <property type="entry name" value="Acyl-CoA_dh_M"/>
    <property type="match status" value="1"/>
</dbReference>
<dbReference type="Gene3D" id="2.40.110.10">
    <property type="entry name" value="Butyryl-CoA Dehydrogenase, subunit A, domain 2"/>
    <property type="match status" value="1"/>
</dbReference>
<evidence type="ECO:0000259" key="8">
    <source>
        <dbReference type="Pfam" id="PF12806"/>
    </source>
</evidence>
<dbReference type="InterPro" id="IPR046373">
    <property type="entry name" value="Acyl-CoA_Oxase/DH_mid-dom_sf"/>
</dbReference>
<reference evidence="9 10" key="1">
    <citation type="journal article" date="2015" name="Antonie Van Leeuwenhoek">
        <title>Pseudooceanicola atlanticus gen. nov. sp. nov., isolated from surface seawater of the Atlantic Ocean and reclassification of Oceanicola batsensis, Oceanicola marinus, Oceanicola nitratireducens, Oceanicola nanhaiensis, Oceanicola antarcticus and Oceanicola flagellatus, as Pseudooceanicola batsensis comb. nov., Pseudooceanicola marinus comb. nov., Pseudooceanicola nitratireducens comb. nov., Pseudooceanicola nanhaiensis comb. nov., Pseudooceanicola antarcticus comb. nov., and Pseudooceanicola flagellatus comb. nov.</title>
        <authorList>
            <person name="Lai Q."/>
            <person name="Li G."/>
            <person name="Liu X."/>
            <person name="Du Y."/>
            <person name="Sun F."/>
            <person name="Shao Z."/>
        </authorList>
    </citation>
    <scope>NUCLEOTIDE SEQUENCE [LARGE SCALE GENOMIC DNA]</scope>
    <source>
        <strain evidence="9 10">22II-s11g</strain>
    </source>
</reference>
<dbReference type="AlphaFoldDB" id="A0A0A0EDA2"/>
<evidence type="ECO:0000313" key="10">
    <source>
        <dbReference type="Proteomes" id="UP000030004"/>
    </source>
</evidence>
<keyword evidence="3 5" id="KW-0285">Flavoprotein</keyword>
<protein>
    <recommendedName>
        <fullName evidence="11">Acyl-CoA dehydrogenase</fullName>
    </recommendedName>
</protein>
<keyword evidence="5" id="KW-0560">Oxidoreductase</keyword>
<evidence type="ECO:0000256" key="1">
    <source>
        <dbReference type="ARBA" id="ARBA00001974"/>
    </source>
</evidence>
<evidence type="ECO:0000256" key="5">
    <source>
        <dbReference type="RuleBase" id="RU362125"/>
    </source>
</evidence>
<evidence type="ECO:0000256" key="4">
    <source>
        <dbReference type="ARBA" id="ARBA00022827"/>
    </source>
</evidence>
<proteinExistence type="inferred from homology"/>
<dbReference type="PANTHER" id="PTHR42803">
    <property type="entry name" value="ACYL-COA DEHYDROGENASE"/>
    <property type="match status" value="1"/>
</dbReference>
<feature type="domain" description="Acyl-CoA oxidase/dehydrogenase middle" evidence="7">
    <location>
        <begin position="162"/>
        <end position="272"/>
    </location>
</feature>
<dbReference type="InterPro" id="IPR009075">
    <property type="entry name" value="AcylCo_DH/oxidase_C"/>
</dbReference>
<dbReference type="GO" id="GO:0016627">
    <property type="term" value="F:oxidoreductase activity, acting on the CH-CH group of donors"/>
    <property type="evidence" value="ECO:0007669"/>
    <property type="project" value="InterPro"/>
</dbReference>
<dbReference type="Pfam" id="PF12806">
    <property type="entry name" value="Acyl-CoA_dh_C"/>
    <property type="match status" value="1"/>
</dbReference>
<dbReference type="Gene3D" id="1.10.540.10">
    <property type="entry name" value="Acyl-CoA dehydrogenase/oxidase, N-terminal domain"/>
    <property type="match status" value="1"/>
</dbReference>
<evidence type="ECO:0008006" key="11">
    <source>
        <dbReference type="Google" id="ProtNLM"/>
    </source>
</evidence>
<dbReference type="SUPFAM" id="SSF56645">
    <property type="entry name" value="Acyl-CoA dehydrogenase NM domain-like"/>
    <property type="match status" value="1"/>
</dbReference>
<comment type="similarity">
    <text evidence="2 5">Belongs to the acyl-CoA dehydrogenase family.</text>
</comment>
<keyword evidence="4 5" id="KW-0274">FAD</keyword>
<dbReference type="InterPro" id="IPR052166">
    <property type="entry name" value="Diverse_Acyl-CoA_DH"/>
</dbReference>
<dbReference type="InterPro" id="IPR006091">
    <property type="entry name" value="Acyl-CoA_Oxase/DH_mid-dom"/>
</dbReference>
<evidence type="ECO:0000259" key="7">
    <source>
        <dbReference type="Pfam" id="PF02770"/>
    </source>
</evidence>
<dbReference type="STRING" id="1461694.ATO9_09555"/>
<evidence type="ECO:0000259" key="6">
    <source>
        <dbReference type="Pfam" id="PF00441"/>
    </source>
</evidence>
<dbReference type="Proteomes" id="UP000030004">
    <property type="component" value="Unassembled WGS sequence"/>
</dbReference>
<sequence>MTDHPFDRATLDALLFNWLEIGTLADLPAHQGQTPEDWRAVLDLADRISREAFAPAWRASDQVEPQLVDGKVVVEPGTRKAVRAWLDAGLHLAGVPEDEGGMSLPFTVVAGTMAMSMAAHIAASSFPMLSVANTRVIRTFGTPAQIAAFAQPQQEGEALGTMCLSEPAVGSSLGDTTTRALPDGEDDLGPRYRLRGTKMWISSGGQDITPMTVHLVLAKVEQPDGSLIPGSGGLSLFAVPSVLPDGEPNDVAVAGLNHKMGWRGTPNCVMAFGENEGARGWRIGAEGQGLPIMFQMMNEARIGVGIGAAALAWRGYLASRGYASERVQGRPLEDRNHPAPVPLLRHPDVRRMLLAQKAIAEGSLAMCLYAARLVDQEAAGDAEAGRLLGLLTPIVKSWPSEMGLVANHYAIQIHGGYGYTRDFEVEQIYRDNRLNPIHEGTTGIQGIDLLGRKVIFDKTGGIELLMQRIRETEARAEDILPECAAALRTARAAVEQAVDTVRGQNDPAAALANATQFLSATGHLVAGWLLTDLATRPGPLNDGHKVAARYFAGFELPHVQAWLAPVMAQSDLTATLEEDWV</sequence>
<evidence type="ECO:0000313" key="9">
    <source>
        <dbReference type="EMBL" id="KGM48936.1"/>
    </source>
</evidence>
<gene>
    <name evidence="9" type="ORF">ATO9_09555</name>
</gene>
<feature type="domain" description="Acyl-CoA dehydrogenase/oxidase C-terminal" evidence="6">
    <location>
        <begin position="287"/>
        <end position="446"/>
    </location>
</feature>
<dbReference type="OrthoDB" id="9807883at2"/>
<comment type="caution">
    <text evidence="9">The sequence shown here is derived from an EMBL/GenBank/DDBJ whole genome shotgun (WGS) entry which is preliminary data.</text>
</comment>
<name>A0A0A0EDA2_9RHOB</name>
<comment type="cofactor">
    <cofactor evidence="1 5">
        <name>FAD</name>
        <dbReference type="ChEBI" id="CHEBI:57692"/>
    </cofactor>
</comment>
<dbReference type="InterPro" id="IPR025878">
    <property type="entry name" value="Acyl-CoA_dh-like_C_dom"/>
</dbReference>
<dbReference type="Gene3D" id="1.20.140.10">
    <property type="entry name" value="Butyryl-CoA Dehydrogenase, subunit A, domain 3"/>
    <property type="match status" value="1"/>
</dbReference>
<dbReference type="SUPFAM" id="SSF47203">
    <property type="entry name" value="Acyl-CoA dehydrogenase C-terminal domain-like"/>
    <property type="match status" value="1"/>
</dbReference>
<dbReference type="InterPro" id="IPR037069">
    <property type="entry name" value="AcylCoA_DH/ox_N_sf"/>
</dbReference>
<evidence type="ECO:0000256" key="3">
    <source>
        <dbReference type="ARBA" id="ARBA00022630"/>
    </source>
</evidence>
<dbReference type="EMBL" id="AQQX01000003">
    <property type="protein sequence ID" value="KGM48936.1"/>
    <property type="molecule type" value="Genomic_DNA"/>
</dbReference>
<organism evidence="9 10">
    <name type="scientific">Pseudooceanicola atlanticus</name>
    <dbReference type="NCBI Taxonomy" id="1461694"/>
    <lineage>
        <taxon>Bacteria</taxon>
        <taxon>Pseudomonadati</taxon>
        <taxon>Pseudomonadota</taxon>
        <taxon>Alphaproteobacteria</taxon>
        <taxon>Rhodobacterales</taxon>
        <taxon>Paracoccaceae</taxon>
        <taxon>Pseudooceanicola</taxon>
    </lineage>
</organism>
<accession>A0A0A0EDA2</accession>
<dbReference type="Pfam" id="PF00441">
    <property type="entry name" value="Acyl-CoA_dh_1"/>
    <property type="match status" value="1"/>
</dbReference>